<dbReference type="Pfam" id="PF12900">
    <property type="entry name" value="Pyridox_ox_2"/>
    <property type="match status" value="1"/>
</dbReference>
<dbReference type="RefSeq" id="WP_045807507.1">
    <property type="nucleotide sequence ID" value="NZ_JZCR01000019.1"/>
</dbReference>
<gene>
    <name evidence="1" type="ORF">VC81_07815</name>
</gene>
<dbReference type="AlphaFoldDB" id="A0A0F3RR94"/>
<evidence type="ECO:0008006" key="3">
    <source>
        <dbReference type="Google" id="ProtNLM"/>
    </source>
</evidence>
<dbReference type="PANTHER" id="PTHR34071">
    <property type="entry name" value="5-NITROIMIDAZOLE ANTIBIOTICS RESISTANCE PROTEIN, NIMA-FAMILY-RELATED PROTEIN-RELATED"/>
    <property type="match status" value="1"/>
</dbReference>
<name>A0A0F3RR94_9LACO</name>
<dbReference type="Gene3D" id="2.30.110.10">
    <property type="entry name" value="Electron Transport, Fmn-binding Protein, Chain A"/>
    <property type="match status" value="1"/>
</dbReference>
<evidence type="ECO:0000313" key="2">
    <source>
        <dbReference type="Proteomes" id="UP000033491"/>
    </source>
</evidence>
<dbReference type="OrthoDB" id="9794935at2"/>
<sequence>MHQPQQVVTDRTQIHQFIQAGHVLQLALNDGVYPYVVPVNYGYVFDEAGQLHFYVHGAPVGKKRTLIAADPHVAFSIVADRAFEHTANSCTYWFKSVLGTGTATLLTDHQEKAQALQLLLRHEAGDQAHLDLTHKDLSHLGAIRIDVDQLTAKQHQPAE</sequence>
<dbReference type="Proteomes" id="UP000033491">
    <property type="component" value="Unassembled WGS sequence"/>
</dbReference>
<dbReference type="EMBL" id="JZCR01000019">
    <property type="protein sequence ID" value="KJW12405.1"/>
    <property type="molecule type" value="Genomic_DNA"/>
</dbReference>
<dbReference type="PATRIC" id="fig|216463.3.peg.677"/>
<dbReference type="InterPro" id="IPR024747">
    <property type="entry name" value="Pyridox_Oxase-rel"/>
</dbReference>
<evidence type="ECO:0000313" key="1">
    <source>
        <dbReference type="EMBL" id="KJW12405.1"/>
    </source>
</evidence>
<dbReference type="InterPro" id="IPR012349">
    <property type="entry name" value="Split_barrel_FMN-bd"/>
</dbReference>
<dbReference type="SUPFAM" id="SSF50475">
    <property type="entry name" value="FMN-binding split barrel"/>
    <property type="match status" value="1"/>
</dbReference>
<dbReference type="PANTHER" id="PTHR34071:SF2">
    <property type="entry name" value="FLAVIN-NUCLEOTIDE-BINDING PROTEIN"/>
    <property type="match status" value="1"/>
</dbReference>
<accession>A0A0F3RR94</accession>
<protein>
    <recommendedName>
        <fullName evidence="3">Flavin-nucleotide-binding protein</fullName>
    </recommendedName>
</protein>
<organism evidence="1 2">
    <name type="scientific">Levilactobacillus spicheri</name>
    <dbReference type="NCBI Taxonomy" id="216463"/>
    <lineage>
        <taxon>Bacteria</taxon>
        <taxon>Bacillati</taxon>
        <taxon>Bacillota</taxon>
        <taxon>Bacilli</taxon>
        <taxon>Lactobacillales</taxon>
        <taxon>Lactobacillaceae</taxon>
        <taxon>Levilactobacillus</taxon>
    </lineage>
</organism>
<reference evidence="1 2" key="1">
    <citation type="submission" date="2015-03" db="EMBL/GenBank/DDBJ databases">
        <authorList>
            <person name="Zheng J."/>
            <person name="Ganezle M."/>
        </authorList>
    </citation>
    <scope>NUCLEOTIDE SEQUENCE [LARGE SCALE GENOMIC DNA]</scope>
    <source>
        <strain evidence="1 2">LP38</strain>
    </source>
</reference>
<proteinExistence type="predicted"/>
<comment type="caution">
    <text evidence="1">The sequence shown here is derived from an EMBL/GenBank/DDBJ whole genome shotgun (WGS) entry which is preliminary data.</text>
</comment>